<keyword evidence="3" id="KW-1185">Reference proteome</keyword>
<dbReference type="EMBL" id="JBHLXP010000001">
    <property type="protein sequence ID" value="MFC0048796.1"/>
    <property type="molecule type" value="Genomic_DNA"/>
</dbReference>
<sequence length="554" mass="62818">MAMMFVCGITGCQHRSVDLLPIPEQDIVLTSALLQRMSVTTEHQCLLPATTTADPLSTLFCTHQALQQTVEENEQFQRLFREQQSALNQLVHHHLVDGQWKLKGNGYRLKLQLPADEHGMTFSRYTPVQQLKFVDPYYQPPVPNPDTYGVALVAERRHSRAPFDEYYPREGIFRSVTMTLEAIKLVNNELTISLKGHYLTAPQQVQIAGRLVPLSYDPASATLLLLRDARIEQSAFSALLDGNKPGYDFGIFSPGPIRLDRRPILMIHGLNSSPMIWLKLSHAIYRDPQLSAHYQVWHAFYPSGAPPFFNAMRLRHDIDQMRNQLQQSVGLSNKTPMVVIGHSMGGIIAKTFIIDSGMALWDETFLFRPESWPGKDKDLQRYRDVFLFKARQDVDSVFFLDTPHHGADIAEAWYSRLASQLITIPDMFARLNRKLFQRIRLETVTPQMQPYLADGGPNSVQVLSPQHPLLQKIATLPYQRPVYSVVGSDDKPYCYDEGACARLSDSVVPFFSAHEPRAEAQIIVPSQHDSYQSPEAIAFILAQLRQRLDADGSH</sequence>
<evidence type="ECO:0000313" key="2">
    <source>
        <dbReference type="EMBL" id="MFC0048796.1"/>
    </source>
</evidence>
<evidence type="ECO:0000259" key="1">
    <source>
        <dbReference type="Pfam" id="PF12697"/>
    </source>
</evidence>
<name>A0ABV6BD51_9GAMM</name>
<comment type="caution">
    <text evidence="2">The sequence shown here is derived from an EMBL/GenBank/DDBJ whole genome shotgun (WGS) entry which is preliminary data.</text>
</comment>
<organism evidence="2 3">
    <name type="scientific">Rheinheimera tilapiae</name>
    <dbReference type="NCBI Taxonomy" id="875043"/>
    <lineage>
        <taxon>Bacteria</taxon>
        <taxon>Pseudomonadati</taxon>
        <taxon>Pseudomonadota</taxon>
        <taxon>Gammaproteobacteria</taxon>
        <taxon>Chromatiales</taxon>
        <taxon>Chromatiaceae</taxon>
        <taxon>Rheinheimera</taxon>
    </lineage>
</organism>
<dbReference type="InterPro" id="IPR000073">
    <property type="entry name" value="AB_hydrolase_1"/>
</dbReference>
<dbReference type="Gene3D" id="3.40.50.1820">
    <property type="entry name" value="alpha/beta hydrolase"/>
    <property type="match status" value="1"/>
</dbReference>
<gene>
    <name evidence="2" type="ORF">ACFFJP_10915</name>
</gene>
<dbReference type="Pfam" id="PF12697">
    <property type="entry name" value="Abhydrolase_6"/>
    <property type="match status" value="1"/>
</dbReference>
<feature type="domain" description="AB hydrolase-1" evidence="1">
    <location>
        <begin position="264"/>
        <end position="538"/>
    </location>
</feature>
<dbReference type="RefSeq" id="WP_377243329.1">
    <property type="nucleotide sequence ID" value="NZ_JBHLXP010000001.1"/>
</dbReference>
<evidence type="ECO:0000313" key="3">
    <source>
        <dbReference type="Proteomes" id="UP001589813"/>
    </source>
</evidence>
<dbReference type="InterPro" id="IPR029058">
    <property type="entry name" value="AB_hydrolase_fold"/>
</dbReference>
<reference evidence="2 3" key="1">
    <citation type="submission" date="2024-09" db="EMBL/GenBank/DDBJ databases">
        <authorList>
            <person name="Sun Q."/>
            <person name="Mori K."/>
        </authorList>
    </citation>
    <scope>NUCLEOTIDE SEQUENCE [LARGE SCALE GENOMIC DNA]</scope>
    <source>
        <strain evidence="2 3">KCTC 23315</strain>
    </source>
</reference>
<proteinExistence type="predicted"/>
<protein>
    <submittedName>
        <fullName evidence="2">Esterase/lipase family protein</fullName>
    </submittedName>
</protein>
<dbReference type="SUPFAM" id="SSF53474">
    <property type="entry name" value="alpha/beta-Hydrolases"/>
    <property type="match status" value="1"/>
</dbReference>
<accession>A0ABV6BD51</accession>
<dbReference type="Proteomes" id="UP001589813">
    <property type="component" value="Unassembled WGS sequence"/>
</dbReference>